<reference evidence="1" key="1">
    <citation type="submission" date="2018-11" db="EMBL/GenBank/DDBJ databases">
        <authorList>
            <person name="Alioto T."/>
            <person name="Alioto T."/>
        </authorList>
    </citation>
    <scope>NUCLEOTIDE SEQUENCE</scope>
</reference>
<dbReference type="Gene3D" id="3.80.10.10">
    <property type="entry name" value="Ribonuclease Inhibitor"/>
    <property type="match status" value="1"/>
</dbReference>
<sequence length="78" mass="8765">DLRYNKITTLDINLFNNLTALSNLYLDNNPLDCSTCELEKLKKLLRNLINSTASCDNTPLIDHIFTNCKGSISNAAYI</sequence>
<keyword evidence="2" id="KW-1185">Reference proteome</keyword>
<accession>A0A8B6GJN7</accession>
<name>A0A8B6GJN7_MYTGA</name>
<dbReference type="AlphaFoldDB" id="A0A8B6GJN7"/>
<dbReference type="Proteomes" id="UP000596742">
    <property type="component" value="Unassembled WGS sequence"/>
</dbReference>
<dbReference type="EMBL" id="UYJE01008580">
    <property type="protein sequence ID" value="VDI64991.1"/>
    <property type="molecule type" value="Genomic_DNA"/>
</dbReference>
<protein>
    <submittedName>
        <fullName evidence="1">Uncharacterized protein</fullName>
    </submittedName>
</protein>
<dbReference type="OrthoDB" id="1394818at2759"/>
<evidence type="ECO:0000313" key="1">
    <source>
        <dbReference type="EMBL" id="VDI64991.1"/>
    </source>
</evidence>
<comment type="caution">
    <text evidence="1">The sequence shown here is derived from an EMBL/GenBank/DDBJ whole genome shotgun (WGS) entry which is preliminary data.</text>
</comment>
<dbReference type="InterPro" id="IPR032675">
    <property type="entry name" value="LRR_dom_sf"/>
</dbReference>
<organism evidence="1 2">
    <name type="scientific">Mytilus galloprovincialis</name>
    <name type="common">Mediterranean mussel</name>
    <dbReference type="NCBI Taxonomy" id="29158"/>
    <lineage>
        <taxon>Eukaryota</taxon>
        <taxon>Metazoa</taxon>
        <taxon>Spiralia</taxon>
        <taxon>Lophotrochozoa</taxon>
        <taxon>Mollusca</taxon>
        <taxon>Bivalvia</taxon>
        <taxon>Autobranchia</taxon>
        <taxon>Pteriomorphia</taxon>
        <taxon>Mytilida</taxon>
        <taxon>Mytiloidea</taxon>
        <taxon>Mytilidae</taxon>
        <taxon>Mytilinae</taxon>
        <taxon>Mytilus</taxon>
    </lineage>
</organism>
<dbReference type="SUPFAM" id="SSF52058">
    <property type="entry name" value="L domain-like"/>
    <property type="match status" value="1"/>
</dbReference>
<feature type="non-terminal residue" evidence="1">
    <location>
        <position position="1"/>
    </location>
</feature>
<evidence type="ECO:0000313" key="2">
    <source>
        <dbReference type="Proteomes" id="UP000596742"/>
    </source>
</evidence>
<proteinExistence type="predicted"/>
<gene>
    <name evidence="1" type="ORF">MGAL_10B058073</name>
</gene>